<dbReference type="PANTHER" id="PTHR11439">
    <property type="entry name" value="GAG-POL-RELATED RETROTRANSPOSON"/>
    <property type="match status" value="1"/>
</dbReference>
<reference evidence="1" key="1">
    <citation type="journal article" date="2022" name="Int. J. Mol. Sci.">
        <title>Draft Genome of Tanacetum Coccineum: Genomic Comparison of Closely Related Tanacetum-Family Plants.</title>
        <authorList>
            <person name="Yamashiro T."/>
            <person name="Shiraishi A."/>
            <person name="Nakayama K."/>
            <person name="Satake H."/>
        </authorList>
    </citation>
    <scope>NUCLEOTIDE SEQUENCE</scope>
</reference>
<protein>
    <recommendedName>
        <fullName evidence="3">Reverse transcriptase Ty1/copia-type domain-containing protein</fullName>
    </recommendedName>
</protein>
<reference evidence="1" key="2">
    <citation type="submission" date="2022-01" db="EMBL/GenBank/DDBJ databases">
        <authorList>
            <person name="Yamashiro T."/>
            <person name="Shiraishi A."/>
            <person name="Satake H."/>
            <person name="Nakayama K."/>
        </authorList>
    </citation>
    <scope>NUCLEOTIDE SEQUENCE</scope>
</reference>
<organism evidence="1 2">
    <name type="scientific">Tanacetum coccineum</name>
    <dbReference type="NCBI Taxonomy" id="301880"/>
    <lineage>
        <taxon>Eukaryota</taxon>
        <taxon>Viridiplantae</taxon>
        <taxon>Streptophyta</taxon>
        <taxon>Embryophyta</taxon>
        <taxon>Tracheophyta</taxon>
        <taxon>Spermatophyta</taxon>
        <taxon>Magnoliopsida</taxon>
        <taxon>eudicotyledons</taxon>
        <taxon>Gunneridae</taxon>
        <taxon>Pentapetalae</taxon>
        <taxon>asterids</taxon>
        <taxon>campanulids</taxon>
        <taxon>Asterales</taxon>
        <taxon>Asteraceae</taxon>
        <taxon>Asteroideae</taxon>
        <taxon>Anthemideae</taxon>
        <taxon>Anthemidinae</taxon>
        <taxon>Tanacetum</taxon>
    </lineage>
</organism>
<accession>A0ABQ5DUA4</accession>
<keyword evidence="2" id="KW-1185">Reference proteome</keyword>
<gene>
    <name evidence="1" type="ORF">Tco_0940284</name>
</gene>
<dbReference type="EMBL" id="BQNB010015471">
    <property type="protein sequence ID" value="GJT40419.1"/>
    <property type="molecule type" value="Genomic_DNA"/>
</dbReference>
<name>A0ABQ5DUA4_9ASTR</name>
<comment type="caution">
    <text evidence="1">The sequence shown here is derived from an EMBL/GenBank/DDBJ whole genome shotgun (WGS) entry which is preliminary data.</text>
</comment>
<dbReference type="Proteomes" id="UP001151760">
    <property type="component" value="Unassembled WGS sequence"/>
</dbReference>
<sequence>MKKFLKAVESLFPLLVQKSHKLTSTPTWKTAFPSGSTTWFPRQGGLRYSQPPSISNAVSSKNIVEDFFGDSTHATTLNEVEADLSNMETTISQTFLSQEEPKKISEALKDSSWVEVMQEELLQFQINYERRNIIKKQGQLWLRGHTQEEGIDYEEVFAPVAKIEAIRSVFDEAASVFKILVSTRKVYKEAKASMRTQSKYMFNNGFQRDDIIFGLSNPKLCRELEALMHDKFKMSAMGELSFFLDLRSANTPMDRENPWGKDGTGKDVDLHLYRSMIGSLMYLTAQRPIRCLLYLKGHPKIELWYPKESRFDLVAYSIVIMVVPSQDRKSATGECQTREEVNLLALRQSMVAL</sequence>
<evidence type="ECO:0000313" key="1">
    <source>
        <dbReference type="EMBL" id="GJT40419.1"/>
    </source>
</evidence>
<dbReference type="PANTHER" id="PTHR11439:SF483">
    <property type="entry name" value="PEPTIDE SYNTHASE GLIP-LIKE, PUTATIVE (AFU_ORTHOLOGUE AFUA_3G12920)-RELATED"/>
    <property type="match status" value="1"/>
</dbReference>
<proteinExistence type="predicted"/>
<evidence type="ECO:0000313" key="2">
    <source>
        <dbReference type="Proteomes" id="UP001151760"/>
    </source>
</evidence>
<evidence type="ECO:0008006" key="3">
    <source>
        <dbReference type="Google" id="ProtNLM"/>
    </source>
</evidence>